<dbReference type="GO" id="GO:0051726">
    <property type="term" value="P:regulation of cell cycle"/>
    <property type="evidence" value="ECO:0007669"/>
    <property type="project" value="InterPro"/>
</dbReference>
<dbReference type="GO" id="GO:0005634">
    <property type="term" value="C:nucleus"/>
    <property type="evidence" value="ECO:0007669"/>
    <property type="project" value="UniProtKB-SubCell"/>
</dbReference>
<dbReference type="InterPro" id="IPR003175">
    <property type="entry name" value="CDI_dom"/>
</dbReference>
<feature type="domain" description="Cyclin-dependent kinase inhibitor" evidence="7">
    <location>
        <begin position="28"/>
        <end position="78"/>
    </location>
</feature>
<dbReference type="InterPro" id="IPR044898">
    <property type="entry name" value="CDI_dom_sf"/>
</dbReference>
<evidence type="ECO:0000256" key="5">
    <source>
        <dbReference type="ARBA" id="ARBA00023306"/>
    </source>
</evidence>
<keyword evidence="5" id="KW-0131">Cell cycle</keyword>
<protein>
    <recommendedName>
        <fullName evidence="7">Cyclin-dependent kinase inhibitor domain-containing protein</fullName>
    </recommendedName>
</protein>
<name>A0AAW2HT36_9NEOP</name>
<evidence type="ECO:0000259" key="7">
    <source>
        <dbReference type="Pfam" id="PF02234"/>
    </source>
</evidence>
<comment type="similarity">
    <text evidence="2">Belongs to the CDI family.</text>
</comment>
<evidence type="ECO:0000256" key="6">
    <source>
        <dbReference type="SAM" id="MobiDB-lite"/>
    </source>
</evidence>
<feature type="region of interest" description="Disordered" evidence="6">
    <location>
        <begin position="1"/>
        <end position="28"/>
    </location>
</feature>
<feature type="region of interest" description="Disordered" evidence="6">
    <location>
        <begin position="105"/>
        <end position="133"/>
    </location>
</feature>
<evidence type="ECO:0000256" key="4">
    <source>
        <dbReference type="ARBA" id="ARBA00023242"/>
    </source>
</evidence>
<keyword evidence="4" id="KW-0539">Nucleus</keyword>
<comment type="caution">
    <text evidence="8">The sequence shown here is derived from an EMBL/GenBank/DDBJ whole genome shotgun (WGS) entry which is preliminary data.</text>
</comment>
<gene>
    <name evidence="8" type="ORF">PYX00_005845</name>
</gene>
<proteinExistence type="inferred from homology"/>
<reference evidence="8" key="1">
    <citation type="journal article" date="2024" name="Gigascience">
        <title>Chromosome-level genome of the poultry shaft louse Menopon gallinae provides insight into the host-switching and adaptive evolution of parasitic lice.</title>
        <authorList>
            <person name="Xu Y."/>
            <person name="Ma L."/>
            <person name="Liu S."/>
            <person name="Liang Y."/>
            <person name="Liu Q."/>
            <person name="He Z."/>
            <person name="Tian L."/>
            <person name="Duan Y."/>
            <person name="Cai W."/>
            <person name="Li H."/>
            <person name="Song F."/>
        </authorList>
    </citation>
    <scope>NUCLEOTIDE SEQUENCE</scope>
    <source>
        <strain evidence="8">Cailab_2023a</strain>
    </source>
</reference>
<organism evidence="8">
    <name type="scientific">Menopon gallinae</name>
    <name type="common">poultry shaft louse</name>
    <dbReference type="NCBI Taxonomy" id="328185"/>
    <lineage>
        <taxon>Eukaryota</taxon>
        <taxon>Metazoa</taxon>
        <taxon>Ecdysozoa</taxon>
        <taxon>Arthropoda</taxon>
        <taxon>Hexapoda</taxon>
        <taxon>Insecta</taxon>
        <taxon>Pterygota</taxon>
        <taxon>Neoptera</taxon>
        <taxon>Paraneoptera</taxon>
        <taxon>Psocodea</taxon>
        <taxon>Troctomorpha</taxon>
        <taxon>Phthiraptera</taxon>
        <taxon>Amblycera</taxon>
        <taxon>Menoponidae</taxon>
        <taxon>Menopon</taxon>
    </lineage>
</organism>
<evidence type="ECO:0000313" key="8">
    <source>
        <dbReference type="EMBL" id="KAL0273089.1"/>
    </source>
</evidence>
<feature type="compositionally biased region" description="Gly residues" evidence="6">
    <location>
        <begin position="1"/>
        <end position="11"/>
    </location>
</feature>
<dbReference type="Gene3D" id="4.10.365.10">
    <property type="entry name" value="p27"/>
    <property type="match status" value="1"/>
</dbReference>
<accession>A0AAW2HT36</accession>
<dbReference type="EMBL" id="JARGDH010000003">
    <property type="protein sequence ID" value="KAL0273089.1"/>
    <property type="molecule type" value="Genomic_DNA"/>
</dbReference>
<sequence>MSGQRGGGHFDVGGSERHSSTEGVKRKLFGPVNHEEAKLFVEKELEALQEKAAQKWSFDFKKGKPRPSPDDSGYKWVKFSPNEEIPKAYDLHGCEYLHSHADISGRDEADRSCPSSSSSTIKQCNKQSVITGK</sequence>
<dbReference type="PANTHER" id="PTHR10265:SF45">
    <property type="entry name" value="DACAPO"/>
    <property type="match status" value="1"/>
</dbReference>
<evidence type="ECO:0000256" key="3">
    <source>
        <dbReference type="ARBA" id="ARBA00023013"/>
    </source>
</evidence>
<keyword evidence="3" id="KW-0649">Protein kinase inhibitor</keyword>
<comment type="subcellular location">
    <subcellularLocation>
        <location evidence="1">Nucleus</location>
    </subcellularLocation>
</comment>
<evidence type="ECO:0000256" key="1">
    <source>
        <dbReference type="ARBA" id="ARBA00004123"/>
    </source>
</evidence>
<dbReference type="PANTHER" id="PTHR10265">
    <property type="entry name" value="CYCLIN-DEPENDENT KINASE INHIBITOR 1"/>
    <property type="match status" value="1"/>
</dbReference>
<dbReference type="Pfam" id="PF02234">
    <property type="entry name" value="CDI"/>
    <property type="match status" value="1"/>
</dbReference>
<evidence type="ECO:0000256" key="2">
    <source>
        <dbReference type="ARBA" id="ARBA00006726"/>
    </source>
</evidence>
<feature type="compositionally biased region" description="Polar residues" evidence="6">
    <location>
        <begin position="113"/>
        <end position="133"/>
    </location>
</feature>
<dbReference type="GO" id="GO:0004861">
    <property type="term" value="F:cyclin-dependent protein serine/threonine kinase inhibitor activity"/>
    <property type="evidence" value="ECO:0007669"/>
    <property type="project" value="InterPro"/>
</dbReference>
<feature type="compositionally biased region" description="Basic and acidic residues" evidence="6">
    <location>
        <begin position="14"/>
        <end position="25"/>
    </location>
</feature>
<dbReference type="AlphaFoldDB" id="A0AAW2HT36"/>